<evidence type="ECO:0000256" key="3">
    <source>
        <dbReference type="ARBA" id="ARBA00023163"/>
    </source>
</evidence>
<organism evidence="6 7">
    <name type="scientific">Enterococcus raffinosus</name>
    <dbReference type="NCBI Taxonomy" id="71452"/>
    <lineage>
        <taxon>Bacteria</taxon>
        <taxon>Bacillati</taxon>
        <taxon>Bacillota</taxon>
        <taxon>Bacilli</taxon>
        <taxon>Lactobacillales</taxon>
        <taxon>Enterococcaceae</taxon>
        <taxon>Enterococcus</taxon>
    </lineage>
</organism>
<gene>
    <name evidence="6" type="ORF">P7D78_07515</name>
</gene>
<dbReference type="InterPro" id="IPR036388">
    <property type="entry name" value="WH-like_DNA-bd_sf"/>
</dbReference>
<dbReference type="Proteomes" id="UP001249240">
    <property type="component" value="Unassembled WGS sequence"/>
</dbReference>
<dbReference type="EMBL" id="JARPXM010000006">
    <property type="protein sequence ID" value="MDT2537967.1"/>
    <property type="molecule type" value="Genomic_DNA"/>
</dbReference>
<dbReference type="GeneID" id="67041289"/>
<keyword evidence="3" id="KW-0804">Transcription</keyword>
<feature type="DNA-binding region" description="OmpR/PhoB-type" evidence="4">
    <location>
        <begin position="109"/>
        <end position="213"/>
    </location>
</feature>
<proteinExistence type="predicted"/>
<dbReference type="AlphaFoldDB" id="A0AAW8ST29"/>
<evidence type="ECO:0000256" key="4">
    <source>
        <dbReference type="PROSITE-ProRule" id="PRU01091"/>
    </source>
</evidence>
<sequence length="228" mass="26144">MAKILIITKNPLAEQALQLALQKINDEVFCSSSLLEQVDFYPEVVGYFSIAIVSDTISSLELSKHLDTLKQKDLLLIRKGNSEQLKGTDLEWMLPHIDGWVTDQMPMEEFIEEIAEMKEQIGEMKNDTSRSYKKFISRLTKNERKVLYYLSQAKGGQLSREKLCQEIWGTGMNTSNVCQLSFLVSCIREKMVHVGFDEKELKTMWGRGYQLGDMLVSLLDKNDFSIIS</sequence>
<dbReference type="InterPro" id="IPR016032">
    <property type="entry name" value="Sig_transdc_resp-reg_C-effctor"/>
</dbReference>
<evidence type="ECO:0000259" key="5">
    <source>
        <dbReference type="PROSITE" id="PS51755"/>
    </source>
</evidence>
<dbReference type="InterPro" id="IPR001867">
    <property type="entry name" value="OmpR/PhoB-type_DNA-bd"/>
</dbReference>
<evidence type="ECO:0000313" key="6">
    <source>
        <dbReference type="EMBL" id="MDT2537967.1"/>
    </source>
</evidence>
<evidence type="ECO:0000256" key="2">
    <source>
        <dbReference type="ARBA" id="ARBA00023125"/>
    </source>
</evidence>
<dbReference type="SMART" id="SM00862">
    <property type="entry name" value="Trans_reg_C"/>
    <property type="match status" value="1"/>
</dbReference>
<evidence type="ECO:0000313" key="7">
    <source>
        <dbReference type="Proteomes" id="UP001249240"/>
    </source>
</evidence>
<keyword evidence="1" id="KW-0805">Transcription regulation</keyword>
<dbReference type="GO" id="GO:0006355">
    <property type="term" value="P:regulation of DNA-templated transcription"/>
    <property type="evidence" value="ECO:0007669"/>
    <property type="project" value="InterPro"/>
</dbReference>
<dbReference type="PROSITE" id="PS51755">
    <property type="entry name" value="OMPR_PHOB"/>
    <property type="match status" value="1"/>
</dbReference>
<accession>A0AAW8ST29</accession>
<keyword evidence="2 4" id="KW-0238">DNA-binding</keyword>
<reference evidence="6" key="1">
    <citation type="submission" date="2023-03" db="EMBL/GenBank/DDBJ databases">
        <authorList>
            <person name="Shen W."/>
            <person name="Cai J."/>
        </authorList>
    </citation>
    <scope>NUCLEOTIDE SEQUENCE</scope>
    <source>
        <strain evidence="6">B646-2</strain>
    </source>
</reference>
<dbReference type="GO" id="GO:0003677">
    <property type="term" value="F:DNA binding"/>
    <property type="evidence" value="ECO:0007669"/>
    <property type="project" value="UniProtKB-UniRule"/>
</dbReference>
<dbReference type="SUPFAM" id="SSF46894">
    <property type="entry name" value="C-terminal effector domain of the bipartite response regulators"/>
    <property type="match status" value="1"/>
</dbReference>
<dbReference type="GO" id="GO:0000160">
    <property type="term" value="P:phosphorelay signal transduction system"/>
    <property type="evidence" value="ECO:0007669"/>
    <property type="project" value="InterPro"/>
</dbReference>
<feature type="domain" description="OmpR/PhoB-type" evidence="5">
    <location>
        <begin position="109"/>
        <end position="213"/>
    </location>
</feature>
<dbReference type="Gene3D" id="1.10.10.10">
    <property type="entry name" value="Winged helix-like DNA-binding domain superfamily/Winged helix DNA-binding domain"/>
    <property type="match status" value="1"/>
</dbReference>
<dbReference type="Pfam" id="PF00486">
    <property type="entry name" value="Trans_reg_C"/>
    <property type="match status" value="1"/>
</dbReference>
<name>A0AAW8ST29_9ENTE</name>
<dbReference type="RefSeq" id="WP_010745146.1">
    <property type="nucleotide sequence ID" value="NZ_BAAAXM010000043.1"/>
</dbReference>
<protein>
    <submittedName>
        <fullName evidence="6">Helix-turn-helix domain-containing protein</fullName>
    </submittedName>
</protein>
<evidence type="ECO:0000256" key="1">
    <source>
        <dbReference type="ARBA" id="ARBA00023015"/>
    </source>
</evidence>
<comment type="caution">
    <text evidence="6">The sequence shown here is derived from an EMBL/GenBank/DDBJ whole genome shotgun (WGS) entry which is preliminary data.</text>
</comment>